<reference evidence="2" key="1">
    <citation type="journal article" date="2019" name="Int. J. Syst. Evol. Microbiol.">
        <title>The Global Catalogue of Microorganisms (GCM) 10K type strain sequencing project: providing services to taxonomists for standard genome sequencing and annotation.</title>
        <authorList>
            <consortium name="The Broad Institute Genomics Platform"/>
            <consortium name="The Broad Institute Genome Sequencing Center for Infectious Disease"/>
            <person name="Wu L."/>
            <person name="Ma J."/>
        </authorList>
    </citation>
    <scope>NUCLEOTIDE SEQUENCE [LARGE SCALE GENOMIC DNA]</scope>
    <source>
        <strain evidence="2">CGMCC 1.12371</strain>
    </source>
</reference>
<dbReference type="EMBL" id="JBHTCA010000020">
    <property type="protein sequence ID" value="MFC7410868.1"/>
    <property type="molecule type" value="Genomic_DNA"/>
</dbReference>
<sequence length="271" mass="28229">MLATEKSKYPNPAELAVATGQRGTLGAQASADKSAAISNPSAAAEPNIERNAAMMCPIKKTTALKTIFDGEGLPENFVRKYVVGPSANVFAVGKLGTELAKDPAAQQAVRGSVVAWLKDRAVGTGLVDETARFDALRYNQAVATIGERKLKALGFTPEEVAQLKAVGRVGSYTSHQPVGSAVNNSNSGALLLGRSFDALDAIASKLPLLNLGPQISAVTRGVQQSEAQNIAPALARGALTALPVGWRMTPPATIGATFALPGAEEKKEERR</sequence>
<keyword evidence="2" id="KW-1185">Reference proteome</keyword>
<protein>
    <submittedName>
        <fullName evidence="1">Uncharacterized protein</fullName>
    </submittedName>
</protein>
<comment type="caution">
    <text evidence="1">The sequence shown here is derived from an EMBL/GenBank/DDBJ whole genome shotgun (WGS) entry which is preliminary data.</text>
</comment>
<organism evidence="1 2">
    <name type="scientific">Hydrogenophaga atypica</name>
    <dbReference type="NCBI Taxonomy" id="249409"/>
    <lineage>
        <taxon>Bacteria</taxon>
        <taxon>Pseudomonadati</taxon>
        <taxon>Pseudomonadota</taxon>
        <taxon>Betaproteobacteria</taxon>
        <taxon>Burkholderiales</taxon>
        <taxon>Comamonadaceae</taxon>
        <taxon>Hydrogenophaga</taxon>
    </lineage>
</organism>
<dbReference type="RefSeq" id="WP_382226436.1">
    <property type="nucleotide sequence ID" value="NZ_JBHTCA010000020.1"/>
</dbReference>
<accession>A0ABW2QNC5</accession>
<evidence type="ECO:0000313" key="2">
    <source>
        <dbReference type="Proteomes" id="UP001596501"/>
    </source>
</evidence>
<gene>
    <name evidence="1" type="ORF">ACFQPB_18575</name>
</gene>
<dbReference type="Proteomes" id="UP001596501">
    <property type="component" value="Unassembled WGS sequence"/>
</dbReference>
<proteinExistence type="predicted"/>
<name>A0ABW2QNC5_9BURK</name>
<evidence type="ECO:0000313" key="1">
    <source>
        <dbReference type="EMBL" id="MFC7410868.1"/>
    </source>
</evidence>